<protein>
    <submittedName>
        <fullName evidence="2">Acetyltransferase (GNAT) domain-containing protein</fullName>
    </submittedName>
</protein>
<evidence type="ECO:0000313" key="2">
    <source>
        <dbReference type="EMBL" id="SFB31140.1"/>
    </source>
</evidence>
<dbReference type="RefSeq" id="WP_092873972.1">
    <property type="nucleotide sequence ID" value="NZ_FOJY01000019.1"/>
</dbReference>
<evidence type="ECO:0000313" key="3">
    <source>
        <dbReference type="Proteomes" id="UP000198838"/>
    </source>
</evidence>
<organism evidence="2 3">
    <name type="scientific">Acetitomaculum ruminis DSM 5522</name>
    <dbReference type="NCBI Taxonomy" id="1120918"/>
    <lineage>
        <taxon>Bacteria</taxon>
        <taxon>Bacillati</taxon>
        <taxon>Bacillota</taxon>
        <taxon>Clostridia</taxon>
        <taxon>Lachnospirales</taxon>
        <taxon>Lachnospiraceae</taxon>
        <taxon>Acetitomaculum</taxon>
    </lineage>
</organism>
<dbReference type="AlphaFoldDB" id="A0A1I1A3R9"/>
<dbReference type="Gene3D" id="3.40.630.30">
    <property type="match status" value="1"/>
</dbReference>
<feature type="domain" description="N-acetyltransferase" evidence="1">
    <location>
        <begin position="1"/>
        <end position="151"/>
    </location>
</feature>
<dbReference type="STRING" id="1120918.SAMN05216249_11932"/>
<dbReference type="EMBL" id="FOJY01000019">
    <property type="protein sequence ID" value="SFB31140.1"/>
    <property type="molecule type" value="Genomic_DNA"/>
</dbReference>
<evidence type="ECO:0000259" key="1">
    <source>
        <dbReference type="PROSITE" id="PS51186"/>
    </source>
</evidence>
<sequence>MKLIEYDKKYKQDFIDFNTDWIEDNFGHLEPEDYETFEHIEDEMKDGAMIYFAIDDDGTALATCMAKPMEGSTWELCKLGSNKERKHSGSGSMVFEAAMNWAIQHGAGRLFLISNSKLSPALHIYEKYGFTEVKLADYEYERGDIAFEKKL</sequence>
<reference evidence="2 3" key="1">
    <citation type="submission" date="2016-10" db="EMBL/GenBank/DDBJ databases">
        <authorList>
            <person name="de Groot N.N."/>
        </authorList>
    </citation>
    <scope>NUCLEOTIDE SEQUENCE [LARGE SCALE GENOMIC DNA]</scope>
    <source>
        <strain evidence="2 3">DSM 5522</strain>
    </source>
</reference>
<dbReference type="InterPro" id="IPR016181">
    <property type="entry name" value="Acyl_CoA_acyltransferase"/>
</dbReference>
<gene>
    <name evidence="2" type="ORF">SAMN05216249_11932</name>
</gene>
<accession>A0A1I1A3R9</accession>
<dbReference type="GO" id="GO:0016747">
    <property type="term" value="F:acyltransferase activity, transferring groups other than amino-acyl groups"/>
    <property type="evidence" value="ECO:0007669"/>
    <property type="project" value="InterPro"/>
</dbReference>
<name>A0A1I1A3R9_9FIRM</name>
<keyword evidence="3" id="KW-1185">Reference proteome</keyword>
<proteinExistence type="predicted"/>
<dbReference type="PROSITE" id="PS51186">
    <property type="entry name" value="GNAT"/>
    <property type="match status" value="1"/>
</dbReference>
<dbReference type="OrthoDB" id="67353at2"/>
<dbReference type="Pfam" id="PF00583">
    <property type="entry name" value="Acetyltransf_1"/>
    <property type="match status" value="1"/>
</dbReference>
<dbReference type="SUPFAM" id="SSF55729">
    <property type="entry name" value="Acyl-CoA N-acyltransferases (Nat)"/>
    <property type="match status" value="1"/>
</dbReference>
<dbReference type="InterPro" id="IPR000182">
    <property type="entry name" value="GNAT_dom"/>
</dbReference>
<dbReference type="Proteomes" id="UP000198838">
    <property type="component" value="Unassembled WGS sequence"/>
</dbReference>
<keyword evidence="2" id="KW-0808">Transferase</keyword>